<evidence type="ECO:0000256" key="1">
    <source>
        <dbReference type="SAM" id="Phobius"/>
    </source>
</evidence>
<gene>
    <name evidence="2" type="ORF">FHG64_10960</name>
</gene>
<dbReference type="KEGG" id="afla:FHG64_10960"/>
<reference evidence="2 3" key="1">
    <citation type="submission" date="2019-06" db="EMBL/GenBank/DDBJ databases">
        <title>Complete genome sequence of Antarcticibacterium flavum KCTC 52984T from an Antarctic marine sediment.</title>
        <authorList>
            <person name="Lee Y.M."/>
            <person name="Shin S.C."/>
        </authorList>
    </citation>
    <scope>NUCLEOTIDE SEQUENCE [LARGE SCALE GENOMIC DNA]</scope>
    <source>
        <strain evidence="2 3">KCTC 52984</strain>
    </source>
</reference>
<keyword evidence="3" id="KW-1185">Reference proteome</keyword>
<keyword evidence="1" id="KW-0472">Membrane</keyword>
<organism evidence="2 3">
    <name type="scientific">Antarcticibacterium flavum</name>
    <dbReference type="NCBI Taxonomy" id="2058175"/>
    <lineage>
        <taxon>Bacteria</taxon>
        <taxon>Pseudomonadati</taxon>
        <taxon>Bacteroidota</taxon>
        <taxon>Flavobacteriia</taxon>
        <taxon>Flavobacteriales</taxon>
        <taxon>Flavobacteriaceae</taxon>
        <taxon>Antarcticibacterium</taxon>
    </lineage>
</organism>
<evidence type="ECO:0000313" key="2">
    <source>
        <dbReference type="EMBL" id="QCY69877.1"/>
    </source>
</evidence>
<name>A0A5B7X3A3_9FLAO</name>
<dbReference type="OrthoDB" id="9887464at2"/>
<dbReference type="EMBL" id="CP040812">
    <property type="protein sequence ID" value="QCY69877.1"/>
    <property type="molecule type" value="Genomic_DNA"/>
</dbReference>
<sequence length="172" mass="20016">MKKHTAIRLLRTQLQNIHNEDIKRDEWLISTTTVLLRVFPLSADKKIGQLEQIENNPGYFEDLPAQKRIAARKEKAERFLNNYIEEIEVMGTENTGSKLELFFGSFRFWMILSSICILSFIAGTTSTTPLADTGNFDRNSLKIYEDMEKQLHLKQNTIDSLSYELEKLRLRS</sequence>
<dbReference type="Proteomes" id="UP000309016">
    <property type="component" value="Chromosome"/>
</dbReference>
<protein>
    <submittedName>
        <fullName evidence="2">Uncharacterized protein</fullName>
    </submittedName>
</protein>
<keyword evidence="1" id="KW-0812">Transmembrane</keyword>
<proteinExistence type="predicted"/>
<dbReference type="RefSeq" id="WP_139066441.1">
    <property type="nucleotide sequence ID" value="NZ_CP040812.1"/>
</dbReference>
<feature type="transmembrane region" description="Helical" evidence="1">
    <location>
        <begin position="108"/>
        <end position="131"/>
    </location>
</feature>
<accession>A0A5B7X3A3</accession>
<dbReference type="AlphaFoldDB" id="A0A5B7X3A3"/>
<keyword evidence="1" id="KW-1133">Transmembrane helix</keyword>
<evidence type="ECO:0000313" key="3">
    <source>
        <dbReference type="Proteomes" id="UP000309016"/>
    </source>
</evidence>